<dbReference type="InterPro" id="IPR016142">
    <property type="entry name" value="Citrate_synth-like_lrg_a-sub"/>
</dbReference>
<protein>
    <recommendedName>
        <fullName evidence="8">Citrate synthase</fullName>
    </recommendedName>
</protein>
<dbReference type="GO" id="GO:0005975">
    <property type="term" value="P:carbohydrate metabolic process"/>
    <property type="evidence" value="ECO:0007669"/>
    <property type="project" value="TreeGrafter"/>
</dbReference>
<comment type="similarity">
    <text evidence="3 8 10">Belongs to the citrate synthase family.</text>
</comment>
<dbReference type="InterPro" id="IPR011278">
    <property type="entry name" value="2-MeCitrate/Citrate_synth_II"/>
</dbReference>
<evidence type="ECO:0000256" key="4">
    <source>
        <dbReference type="ARBA" id="ARBA00022532"/>
    </source>
</evidence>
<feature type="active site" evidence="9">
    <location>
        <position position="270"/>
    </location>
</feature>
<evidence type="ECO:0000256" key="7">
    <source>
        <dbReference type="ARBA" id="ARBA00049288"/>
    </source>
</evidence>
<evidence type="ECO:0000256" key="6">
    <source>
        <dbReference type="ARBA" id="ARBA00049052"/>
    </source>
</evidence>
<comment type="catalytic activity">
    <reaction evidence="6">
        <text>propanoyl-CoA + oxaloacetate + H2O = (2S,3S)-2-methylcitrate + CoA + H(+)</text>
        <dbReference type="Rhea" id="RHEA:23780"/>
        <dbReference type="ChEBI" id="CHEBI:15377"/>
        <dbReference type="ChEBI" id="CHEBI:15378"/>
        <dbReference type="ChEBI" id="CHEBI:16452"/>
        <dbReference type="ChEBI" id="CHEBI:57287"/>
        <dbReference type="ChEBI" id="CHEBI:57392"/>
        <dbReference type="ChEBI" id="CHEBI:58853"/>
        <dbReference type="EC" id="2.3.3.5"/>
    </reaction>
</comment>
<evidence type="ECO:0000256" key="3">
    <source>
        <dbReference type="ARBA" id="ARBA00010566"/>
    </source>
</evidence>
<dbReference type="UniPathway" id="UPA00223">
    <property type="reaction ID" value="UER00717"/>
</dbReference>
<dbReference type="SUPFAM" id="SSF48256">
    <property type="entry name" value="Citrate synthase"/>
    <property type="match status" value="1"/>
</dbReference>
<dbReference type="PANTHER" id="PTHR11739:SF25">
    <property type="entry name" value="CITRATE SYNTHASE-RELATED PROTEIN DDB_G0287281"/>
    <property type="match status" value="1"/>
</dbReference>
<dbReference type="EMBL" id="WNDS01000002">
    <property type="protein sequence ID" value="KAF1016077.1"/>
    <property type="molecule type" value="Genomic_DNA"/>
</dbReference>
<dbReference type="Pfam" id="PF00285">
    <property type="entry name" value="Citrate_synt"/>
    <property type="match status" value="1"/>
</dbReference>
<keyword evidence="5 8" id="KW-0808">Transferase</keyword>
<evidence type="ECO:0000256" key="8">
    <source>
        <dbReference type="PIRNR" id="PIRNR001369"/>
    </source>
</evidence>
<dbReference type="Gene3D" id="1.10.580.10">
    <property type="entry name" value="Citrate Synthase, domain 1"/>
    <property type="match status" value="1"/>
</dbReference>
<dbReference type="FunFam" id="1.10.580.10:FF:000004">
    <property type="entry name" value="Citrate synthase"/>
    <property type="match status" value="1"/>
</dbReference>
<dbReference type="PROSITE" id="PS00480">
    <property type="entry name" value="CITRATE_SYNTHASE"/>
    <property type="match status" value="1"/>
</dbReference>
<dbReference type="InterPro" id="IPR019810">
    <property type="entry name" value="Citrate_synthase_AS"/>
</dbReference>
<dbReference type="PANTHER" id="PTHR11739">
    <property type="entry name" value="CITRATE SYNTHASE"/>
    <property type="match status" value="1"/>
</dbReference>
<dbReference type="Gene3D" id="1.10.230.10">
    <property type="entry name" value="Cytochrome P450-Terp, domain 2"/>
    <property type="match status" value="1"/>
</dbReference>
<dbReference type="NCBIfam" id="TIGR01800">
    <property type="entry name" value="cit_synth_II"/>
    <property type="match status" value="1"/>
</dbReference>
<dbReference type="InterPro" id="IPR036969">
    <property type="entry name" value="Citrate_synthase_sf"/>
</dbReference>
<dbReference type="GO" id="GO:0006099">
    <property type="term" value="P:tricarboxylic acid cycle"/>
    <property type="evidence" value="ECO:0007669"/>
    <property type="project" value="UniProtKB-UniPathway"/>
</dbReference>
<dbReference type="GO" id="GO:0036440">
    <property type="term" value="F:citrate synthase activity"/>
    <property type="evidence" value="ECO:0007669"/>
    <property type="project" value="UniProtKB-EC"/>
</dbReference>
<evidence type="ECO:0000256" key="2">
    <source>
        <dbReference type="ARBA" id="ARBA00005026"/>
    </source>
</evidence>
<dbReference type="NCBIfam" id="NF009006">
    <property type="entry name" value="PRK12351.1"/>
    <property type="match status" value="1"/>
</dbReference>
<evidence type="ECO:0000256" key="9">
    <source>
        <dbReference type="PIRSR" id="PIRSR001369-1"/>
    </source>
</evidence>
<evidence type="ECO:0000313" key="12">
    <source>
        <dbReference type="Proteomes" id="UP000487117"/>
    </source>
</evidence>
<dbReference type="GO" id="GO:0005737">
    <property type="term" value="C:cytoplasm"/>
    <property type="evidence" value="ECO:0007669"/>
    <property type="project" value="InterPro"/>
</dbReference>
<dbReference type="PRINTS" id="PR00143">
    <property type="entry name" value="CITRTSNTHASE"/>
</dbReference>
<dbReference type="InterPro" id="IPR002020">
    <property type="entry name" value="Citrate_synthase"/>
</dbReference>
<dbReference type="Proteomes" id="UP000487117">
    <property type="component" value="Unassembled WGS sequence"/>
</dbReference>
<keyword evidence="4" id="KW-0816">Tricarboxylic acid cycle</keyword>
<evidence type="ECO:0000313" key="11">
    <source>
        <dbReference type="EMBL" id="KAF1016077.1"/>
    </source>
</evidence>
<proteinExistence type="inferred from homology"/>
<organism evidence="11 12">
    <name type="scientific">Stenotrophomonas maltophilia</name>
    <name type="common">Pseudomonas maltophilia</name>
    <name type="synonym">Xanthomonas maltophilia</name>
    <dbReference type="NCBI Taxonomy" id="40324"/>
    <lineage>
        <taxon>Bacteria</taxon>
        <taxon>Pseudomonadati</taxon>
        <taxon>Pseudomonadota</taxon>
        <taxon>Gammaproteobacteria</taxon>
        <taxon>Lysobacterales</taxon>
        <taxon>Lysobacteraceae</taxon>
        <taxon>Stenotrophomonas</taxon>
        <taxon>Stenotrophomonas maltophilia group</taxon>
    </lineage>
</organism>
<dbReference type="InterPro" id="IPR016143">
    <property type="entry name" value="Citrate_synth-like_sm_a-sub"/>
</dbReference>
<sequence length="385" mass="42463">MNDTTATPTFKPKKSVALSGTAAGNTALSTVGRSGNDLHYRGYDILDLATTSEFEEIAHLLVHGKLPTRAELVSYKAKLKSLRGIPAAVKAALEELPPSAHPMDVMRTGVSVLGCVSPEKDDHNHPGARDIADKLMANLGSILLYWYHWSHNGRVIDVETDDDSIGGHFLHLLHGEKPQDSWVKAMHTSLILYAEHEFNASTFACRVIAGTGSDMYSAICGGIGALRGPKHGGANEVAFEVQKRYDNPDEAEADIKARVERKEVVIGFGHPVYTVSDPRNKVIKQVARELSEEQSSLKMYDIAERLETVMWDIKKMFPNLDWFSAISYHMMGVPTAMFTPLFVIARTAGWSAHIIEQRIDGKIIRPSANYTGPEDQAFVPIDKRV</sequence>
<dbReference type="AlphaFoldDB" id="A0A7V8JM72"/>
<comment type="pathway">
    <text evidence="2">Organic acid metabolism; propanoate degradation.</text>
</comment>
<comment type="catalytic activity">
    <reaction evidence="7">
        <text>oxaloacetate + acetyl-CoA + H2O = citrate + CoA + H(+)</text>
        <dbReference type="Rhea" id="RHEA:16845"/>
        <dbReference type="ChEBI" id="CHEBI:15377"/>
        <dbReference type="ChEBI" id="CHEBI:15378"/>
        <dbReference type="ChEBI" id="CHEBI:16452"/>
        <dbReference type="ChEBI" id="CHEBI:16947"/>
        <dbReference type="ChEBI" id="CHEBI:57287"/>
        <dbReference type="ChEBI" id="CHEBI:57288"/>
        <dbReference type="EC" id="2.3.3.16"/>
    </reaction>
</comment>
<name>A0A7V8JM72_STEMA</name>
<evidence type="ECO:0000256" key="10">
    <source>
        <dbReference type="RuleBase" id="RU003406"/>
    </source>
</evidence>
<comment type="pathway">
    <text evidence="1">Carbohydrate metabolism; tricarboxylic acid cycle; isocitrate from oxaloacetate: step 1/2.</text>
</comment>
<evidence type="ECO:0000256" key="5">
    <source>
        <dbReference type="ARBA" id="ARBA00022679"/>
    </source>
</evidence>
<evidence type="ECO:0000256" key="1">
    <source>
        <dbReference type="ARBA" id="ARBA00004751"/>
    </source>
</evidence>
<feature type="active site" evidence="9">
    <location>
        <position position="321"/>
    </location>
</feature>
<dbReference type="GO" id="GO:0019679">
    <property type="term" value="P:propionate metabolic process, methylcitrate cycle"/>
    <property type="evidence" value="ECO:0007669"/>
    <property type="project" value="TreeGrafter"/>
</dbReference>
<dbReference type="GO" id="GO:0050440">
    <property type="term" value="F:2-methylcitrate synthase activity"/>
    <property type="evidence" value="ECO:0007669"/>
    <property type="project" value="UniProtKB-EC"/>
</dbReference>
<dbReference type="InterPro" id="IPR024176">
    <property type="entry name" value="Citrate_synthase_bac-typ"/>
</dbReference>
<reference evidence="12" key="1">
    <citation type="journal article" date="2020" name="MBio">
        <title>Horizontal gene transfer to a defensive symbiont with a reduced genome amongst a multipartite beetle microbiome.</title>
        <authorList>
            <person name="Waterworth S.C."/>
            <person name="Florez L.V."/>
            <person name="Rees E.R."/>
            <person name="Hertweck C."/>
            <person name="Kaltenpoth M."/>
            <person name="Kwan J.C."/>
        </authorList>
    </citation>
    <scope>NUCLEOTIDE SEQUENCE [LARGE SCALE GENOMIC DNA]</scope>
</reference>
<dbReference type="PIRSF" id="PIRSF001369">
    <property type="entry name" value="Citrate_synth"/>
    <property type="match status" value="1"/>
</dbReference>
<gene>
    <name evidence="11" type="primary">prpC_1</name>
    <name evidence="11" type="ORF">GAK31_01561</name>
</gene>
<accession>A0A7V8JM72</accession>
<comment type="caution">
    <text evidence="11">The sequence shown here is derived from an EMBL/GenBank/DDBJ whole genome shotgun (WGS) entry which is preliminary data.</text>
</comment>
<dbReference type="FunFam" id="1.10.230.10:FF:000003">
    <property type="entry name" value="Citrate synthase"/>
    <property type="match status" value="1"/>
</dbReference>